<feature type="signal peptide" evidence="1">
    <location>
        <begin position="1"/>
        <end position="23"/>
    </location>
</feature>
<evidence type="ECO:0000313" key="2">
    <source>
        <dbReference type="EMBL" id="KAF1797765.1"/>
    </source>
</evidence>
<organism evidence="2 3">
    <name type="scientific">Mucor circinelloides f. lusitanicus</name>
    <name type="common">Mucor racemosus var. lusitanicus</name>
    <dbReference type="NCBI Taxonomy" id="29924"/>
    <lineage>
        <taxon>Eukaryota</taxon>
        <taxon>Fungi</taxon>
        <taxon>Fungi incertae sedis</taxon>
        <taxon>Mucoromycota</taxon>
        <taxon>Mucoromycotina</taxon>
        <taxon>Mucoromycetes</taxon>
        <taxon>Mucorales</taxon>
        <taxon>Mucorineae</taxon>
        <taxon>Mucoraceae</taxon>
        <taxon>Mucor</taxon>
    </lineage>
</organism>
<evidence type="ECO:0000313" key="3">
    <source>
        <dbReference type="Proteomes" id="UP000469890"/>
    </source>
</evidence>
<evidence type="ECO:0008006" key="4">
    <source>
        <dbReference type="Google" id="ProtNLM"/>
    </source>
</evidence>
<proteinExistence type="predicted"/>
<evidence type="ECO:0000256" key="1">
    <source>
        <dbReference type="SAM" id="SignalP"/>
    </source>
</evidence>
<reference evidence="2 3" key="1">
    <citation type="submission" date="2019-09" db="EMBL/GenBank/DDBJ databases">
        <authorList>
            <consortium name="DOE Joint Genome Institute"/>
            <person name="Mondo S.J."/>
            <person name="Navarro-Mendoza M.I."/>
            <person name="Perez-Arques C."/>
            <person name="Panchal S."/>
            <person name="Nicolas F.E."/>
            <person name="Ganguly P."/>
            <person name="Pangilinan J."/>
            <person name="Grigoriev I."/>
            <person name="Heitman J."/>
            <person name="Sanya K."/>
            <person name="Garre V."/>
        </authorList>
    </citation>
    <scope>NUCLEOTIDE SEQUENCE [LARGE SCALE GENOMIC DNA]</scope>
    <source>
        <strain evidence="2 3">MU402</strain>
    </source>
</reference>
<protein>
    <recommendedName>
        <fullName evidence="4">Secreted protein</fullName>
    </recommendedName>
</protein>
<dbReference type="AlphaFoldDB" id="A0A8H4EY36"/>
<sequence length="83" mass="9508">MFSIKLPLLIAFYQSSMLHVMSCIESRQTFQYIYLGQETLQLARDIYNAQKKRGAGSVAGVKLHRRFSRNWVVLRQNLGCVAG</sequence>
<accession>A0A8H4EY36</accession>
<keyword evidence="1" id="KW-0732">Signal</keyword>
<gene>
    <name evidence="2" type="ORF">FB192DRAFT_1163314</name>
</gene>
<name>A0A8H4EY36_MUCCL</name>
<dbReference type="EMBL" id="JAAECE010000008">
    <property type="protein sequence ID" value="KAF1797765.1"/>
    <property type="molecule type" value="Genomic_DNA"/>
</dbReference>
<dbReference type="Proteomes" id="UP000469890">
    <property type="component" value="Unassembled WGS sequence"/>
</dbReference>
<feature type="chain" id="PRO_5034652036" description="Secreted protein" evidence="1">
    <location>
        <begin position="24"/>
        <end position="83"/>
    </location>
</feature>
<comment type="caution">
    <text evidence="2">The sequence shown here is derived from an EMBL/GenBank/DDBJ whole genome shotgun (WGS) entry which is preliminary data.</text>
</comment>